<gene>
    <name evidence="2" type="ORF">CF651_21630</name>
</gene>
<comment type="caution">
    <text evidence="2">The sequence shown here is derived from an EMBL/GenBank/DDBJ whole genome shotgun (WGS) entry which is preliminary data.</text>
</comment>
<dbReference type="RefSeq" id="WP_094016952.1">
    <property type="nucleotide sequence ID" value="NZ_NMQW01000033.1"/>
</dbReference>
<feature type="transmembrane region" description="Helical" evidence="1">
    <location>
        <begin position="32"/>
        <end position="55"/>
    </location>
</feature>
<name>A0A229ULX8_9BACL</name>
<accession>A0A229ULX8</accession>
<dbReference type="AlphaFoldDB" id="A0A229ULX8"/>
<proteinExistence type="predicted"/>
<feature type="transmembrane region" description="Helical" evidence="1">
    <location>
        <begin position="6"/>
        <end position="25"/>
    </location>
</feature>
<dbReference type="Proteomes" id="UP000215509">
    <property type="component" value="Unassembled WGS sequence"/>
</dbReference>
<evidence type="ECO:0000313" key="2">
    <source>
        <dbReference type="EMBL" id="OXM84381.1"/>
    </source>
</evidence>
<dbReference type="EMBL" id="NMQW01000033">
    <property type="protein sequence ID" value="OXM84381.1"/>
    <property type="molecule type" value="Genomic_DNA"/>
</dbReference>
<feature type="transmembrane region" description="Helical" evidence="1">
    <location>
        <begin position="67"/>
        <end position="88"/>
    </location>
</feature>
<keyword evidence="1" id="KW-1133">Transmembrane helix</keyword>
<protein>
    <submittedName>
        <fullName evidence="2">Uncharacterized protein</fullName>
    </submittedName>
</protein>
<keyword evidence="1" id="KW-0472">Membrane</keyword>
<keyword evidence="1" id="KW-0812">Transmembrane</keyword>
<dbReference type="OrthoDB" id="2615411at2"/>
<organism evidence="2 3">
    <name type="scientific">Paenibacillus rigui</name>
    <dbReference type="NCBI Taxonomy" id="554312"/>
    <lineage>
        <taxon>Bacteria</taxon>
        <taxon>Bacillati</taxon>
        <taxon>Bacillota</taxon>
        <taxon>Bacilli</taxon>
        <taxon>Bacillales</taxon>
        <taxon>Paenibacillaceae</taxon>
        <taxon>Paenibacillus</taxon>
    </lineage>
</organism>
<sequence length="99" mass="11296">MSYDFIYWFIMGAAFVISNVLGVGLMLKFHKLLLSFLVSFIVNLAIFLTAGIWWAGLFEGFSRMFGLFGFGIAFVNIEVLLFFTLFVMKKKSKDNTKTP</sequence>
<evidence type="ECO:0000313" key="3">
    <source>
        <dbReference type="Proteomes" id="UP000215509"/>
    </source>
</evidence>
<keyword evidence="3" id="KW-1185">Reference proteome</keyword>
<evidence type="ECO:0000256" key="1">
    <source>
        <dbReference type="SAM" id="Phobius"/>
    </source>
</evidence>
<reference evidence="2 3" key="1">
    <citation type="submission" date="2017-07" db="EMBL/GenBank/DDBJ databases">
        <title>Genome sequencing and assembly of Paenibacillus rigui.</title>
        <authorList>
            <person name="Mayilraj S."/>
        </authorList>
    </citation>
    <scope>NUCLEOTIDE SEQUENCE [LARGE SCALE GENOMIC DNA]</scope>
    <source>
        <strain evidence="2 3">JCM 16352</strain>
    </source>
</reference>